<evidence type="ECO:0000313" key="5">
    <source>
        <dbReference type="Proteomes" id="UP000426265"/>
    </source>
</evidence>
<accession>A0A654ETM1</accession>
<dbReference type="RefSeq" id="NP_001118272.1">
    <property type="nucleotide sequence ID" value="NM_001124800.1"/>
</dbReference>
<evidence type="ECO:0000313" key="6">
    <source>
        <dbReference type="Proteomes" id="UP000434276"/>
    </source>
</evidence>
<evidence type="ECO:0000313" key="2">
    <source>
        <dbReference type="Araport" id="AT2G05294"/>
    </source>
</evidence>
<keyword evidence="1" id="KW-0472">Membrane</keyword>
<dbReference type="EMBL" id="CACRSJ010000105">
    <property type="protein sequence ID" value="VYS52090.1"/>
    <property type="molecule type" value="Genomic_DNA"/>
</dbReference>
<organism evidence="4 5">
    <name type="scientific">Arabidopsis thaliana</name>
    <name type="common">Mouse-ear cress</name>
    <dbReference type="NCBI Taxonomy" id="3702"/>
    <lineage>
        <taxon>Eukaryota</taxon>
        <taxon>Viridiplantae</taxon>
        <taxon>Streptophyta</taxon>
        <taxon>Embryophyta</taxon>
        <taxon>Tracheophyta</taxon>
        <taxon>Spermatophyta</taxon>
        <taxon>Magnoliopsida</taxon>
        <taxon>eudicotyledons</taxon>
        <taxon>Gunneridae</taxon>
        <taxon>Pentapetalae</taxon>
        <taxon>rosids</taxon>
        <taxon>malvids</taxon>
        <taxon>Brassicales</taxon>
        <taxon>Brassicaceae</taxon>
        <taxon>Camelineae</taxon>
        <taxon>Arabidopsis</taxon>
    </lineage>
</organism>
<dbReference type="KEGG" id="ath:AT2G05294"/>
<evidence type="ECO:0008006" key="7">
    <source>
        <dbReference type="Google" id="ProtNLM"/>
    </source>
</evidence>
<gene>
    <name evidence="2" type="ordered locus">At2g05294</name>
    <name evidence="4" type="ORF">AN1_LOCUS7553</name>
    <name evidence="3" type="ORF">C24_LOCUS7429</name>
</gene>
<sequence>MIPMLIKTSAPPIVIAMSMPIVTCYLLTCV</sequence>
<dbReference type="GeneID" id="6241323"/>
<dbReference type="Proteomes" id="UP000426265">
    <property type="component" value="Unassembled WGS sequence"/>
</dbReference>
<dbReference type="EMBL" id="CACSHJ010000088">
    <property type="protein sequence ID" value="CAA0358285.1"/>
    <property type="molecule type" value="Genomic_DNA"/>
</dbReference>
<protein>
    <recommendedName>
        <fullName evidence="7">Transmembrane protein</fullName>
    </recommendedName>
</protein>
<keyword evidence="1" id="KW-1133">Transmembrane helix</keyword>
<keyword evidence="1" id="KW-0812">Transmembrane</keyword>
<dbReference type="Araport" id="AT2G05294"/>
<name>A0A654ETM1_ARATH</name>
<dbReference type="AlphaFoldDB" id="A0A654ETM1"/>
<dbReference type="Proteomes" id="UP000434276">
    <property type="component" value="Unassembled WGS sequence"/>
</dbReference>
<proteinExistence type="predicted"/>
<evidence type="ECO:0000256" key="1">
    <source>
        <dbReference type="SAM" id="Phobius"/>
    </source>
</evidence>
<reference evidence="4 5" key="1">
    <citation type="submission" date="2019-11" db="EMBL/GenBank/DDBJ databases">
        <authorList>
            <person name="Jiao W.-B."/>
            <person name="Schneeberger K."/>
        </authorList>
    </citation>
    <scope>NUCLEOTIDE SEQUENCE [LARGE SCALE GENOMIC DNA]</scope>
    <source>
        <strain evidence="5">cv. An-1</strain>
        <strain evidence="6">cv. C24</strain>
    </source>
</reference>
<feature type="transmembrane region" description="Helical" evidence="1">
    <location>
        <begin position="12"/>
        <end position="28"/>
    </location>
</feature>
<evidence type="ECO:0000313" key="4">
    <source>
        <dbReference type="EMBL" id="VYS52090.1"/>
    </source>
</evidence>
<evidence type="ECO:0000313" key="3">
    <source>
        <dbReference type="EMBL" id="CAA0358285.1"/>
    </source>
</evidence>